<proteinExistence type="predicted"/>
<evidence type="ECO:0000313" key="2">
    <source>
        <dbReference type="EMBL" id="SEO84869.1"/>
    </source>
</evidence>
<accession>A0A1H8T1F2</accession>
<name>A0A1H8T1F2_9ACTN</name>
<feature type="region of interest" description="Disordered" evidence="1">
    <location>
        <begin position="65"/>
        <end position="88"/>
    </location>
</feature>
<gene>
    <name evidence="2" type="ORF">SAMN05216267_104717</name>
</gene>
<evidence type="ECO:0000313" key="3">
    <source>
        <dbReference type="Proteomes" id="UP000181951"/>
    </source>
</evidence>
<protein>
    <submittedName>
        <fullName evidence="2">Uncharacterized protein</fullName>
    </submittedName>
</protein>
<reference evidence="2 3" key="1">
    <citation type="submission" date="2016-10" db="EMBL/GenBank/DDBJ databases">
        <authorList>
            <person name="de Groot N.N."/>
        </authorList>
    </citation>
    <scope>NUCLEOTIDE SEQUENCE [LARGE SCALE GENOMIC DNA]</scope>
    <source>
        <strain evidence="2 3">CGMCC 4.2026</strain>
    </source>
</reference>
<dbReference type="AlphaFoldDB" id="A0A1H8T1F2"/>
<dbReference type="Proteomes" id="UP000181951">
    <property type="component" value="Unassembled WGS sequence"/>
</dbReference>
<dbReference type="EMBL" id="FODD01000047">
    <property type="protein sequence ID" value="SEO84869.1"/>
    <property type="molecule type" value="Genomic_DNA"/>
</dbReference>
<evidence type="ECO:0000256" key="1">
    <source>
        <dbReference type="SAM" id="MobiDB-lite"/>
    </source>
</evidence>
<keyword evidence="3" id="KW-1185">Reference proteome</keyword>
<organism evidence="2 3">
    <name type="scientific">Actinacidiphila rubida</name>
    <dbReference type="NCBI Taxonomy" id="310780"/>
    <lineage>
        <taxon>Bacteria</taxon>
        <taxon>Bacillati</taxon>
        <taxon>Actinomycetota</taxon>
        <taxon>Actinomycetes</taxon>
        <taxon>Kitasatosporales</taxon>
        <taxon>Streptomycetaceae</taxon>
        <taxon>Actinacidiphila</taxon>
    </lineage>
</organism>
<feature type="region of interest" description="Disordered" evidence="1">
    <location>
        <begin position="1"/>
        <end position="28"/>
    </location>
</feature>
<sequence length="88" mass="9701">MEELRNSELWTGTGDAPNPEDTGETAAAEGYSIGYQRLRDGIVFIAAVNVEPAQFRIRKVQDWSPYDVDPRTSFPLSALSPESARGDL</sequence>